<feature type="active site" evidence="10 11">
    <location>
        <position position="178"/>
    </location>
</feature>
<comment type="pathway">
    <text evidence="1 10">Amino-acid biosynthesis; L-histidine biosynthesis; L-histidine from 5-phospho-alpha-D-ribose 1-diphosphate: step 5/9.</text>
</comment>
<keyword evidence="14" id="KW-1185">Reference proteome</keyword>
<comment type="subcellular location">
    <subcellularLocation>
        <location evidence="10">Cytoplasm</location>
    </subcellularLocation>
</comment>
<dbReference type="CDD" id="cd01748">
    <property type="entry name" value="GATase1_IGP_Synthase"/>
    <property type="match status" value="1"/>
</dbReference>
<dbReference type="EC" id="4.3.2.10" evidence="10"/>
<dbReference type="PANTHER" id="PTHR42701">
    <property type="entry name" value="IMIDAZOLE GLYCEROL PHOSPHATE SYNTHASE SUBUNIT HISH"/>
    <property type="match status" value="1"/>
</dbReference>
<dbReference type="OrthoDB" id="9807137at2"/>
<dbReference type="KEGG" id="aqt:FN924_09080"/>
<dbReference type="NCBIfam" id="TIGR01855">
    <property type="entry name" value="IMP_synth_hisH"/>
    <property type="match status" value="1"/>
</dbReference>
<dbReference type="GO" id="GO:0004359">
    <property type="term" value="F:glutaminase activity"/>
    <property type="evidence" value="ECO:0007669"/>
    <property type="project" value="UniProtKB-EC"/>
</dbReference>
<keyword evidence="6 10" id="KW-0368">Histidine biosynthesis</keyword>
<dbReference type="HAMAP" id="MF_00278">
    <property type="entry name" value="HisH"/>
    <property type="match status" value="1"/>
</dbReference>
<dbReference type="EMBL" id="CP041666">
    <property type="protein sequence ID" value="QDP40314.1"/>
    <property type="molecule type" value="Genomic_DNA"/>
</dbReference>
<dbReference type="PIRSF" id="PIRSF000495">
    <property type="entry name" value="Amidotransf_hisH"/>
    <property type="match status" value="1"/>
</dbReference>
<keyword evidence="5 10" id="KW-0315">Glutamine amidotransferase</keyword>
<feature type="domain" description="Glutamine amidotransferase" evidence="12">
    <location>
        <begin position="4"/>
        <end position="194"/>
    </location>
</feature>
<gene>
    <name evidence="10 13" type="primary">hisH</name>
    <name evidence="13" type="ORF">FN924_09080</name>
</gene>
<dbReference type="PANTHER" id="PTHR42701:SF1">
    <property type="entry name" value="IMIDAZOLE GLYCEROL PHOSPHATE SYNTHASE SUBUNIT HISH"/>
    <property type="match status" value="1"/>
</dbReference>
<evidence type="ECO:0000259" key="12">
    <source>
        <dbReference type="Pfam" id="PF00117"/>
    </source>
</evidence>
<evidence type="ECO:0000313" key="13">
    <source>
        <dbReference type="EMBL" id="QDP40314.1"/>
    </source>
</evidence>
<dbReference type="InterPro" id="IPR010139">
    <property type="entry name" value="Imidazole-glycPsynth_HisH"/>
</dbReference>
<dbReference type="AlphaFoldDB" id="A0A516KFZ6"/>
<evidence type="ECO:0000256" key="4">
    <source>
        <dbReference type="ARBA" id="ARBA00022801"/>
    </source>
</evidence>
<comment type="function">
    <text evidence="10">IGPS catalyzes the conversion of PRFAR and glutamine to IGP, AICAR and glutamate. The HisH subunit catalyzes the hydrolysis of glutamine to glutamate and ammonia as part of the synthesis of IGP and AICAR. The resulting ammonia molecule is channeled to the active site of HisF.</text>
</comment>
<evidence type="ECO:0000256" key="10">
    <source>
        <dbReference type="HAMAP-Rule" id="MF_00278"/>
    </source>
</evidence>
<dbReference type="Proteomes" id="UP000315215">
    <property type="component" value="Chromosome"/>
</dbReference>
<dbReference type="Pfam" id="PF00117">
    <property type="entry name" value="GATase"/>
    <property type="match status" value="1"/>
</dbReference>
<evidence type="ECO:0000256" key="3">
    <source>
        <dbReference type="ARBA" id="ARBA00022605"/>
    </source>
</evidence>
<name>A0A516KFZ6_9BACI</name>
<evidence type="ECO:0000256" key="8">
    <source>
        <dbReference type="ARBA" id="ARBA00047838"/>
    </source>
</evidence>
<reference evidence="13 14" key="1">
    <citation type="submission" date="2019-07" db="EMBL/GenBank/DDBJ databases">
        <authorList>
            <person name="Li J."/>
        </authorList>
    </citation>
    <scope>NUCLEOTIDE SEQUENCE [LARGE SCALE GENOMIC DNA]</scope>
    <source>
        <strain evidence="13 14">TKL69</strain>
    </source>
</reference>
<evidence type="ECO:0000256" key="2">
    <source>
        <dbReference type="ARBA" id="ARBA00011152"/>
    </source>
</evidence>
<dbReference type="GO" id="GO:0016829">
    <property type="term" value="F:lyase activity"/>
    <property type="evidence" value="ECO:0007669"/>
    <property type="project" value="UniProtKB-KW"/>
</dbReference>
<keyword evidence="3 10" id="KW-0028">Amino-acid biosynthesis</keyword>
<organism evidence="13 14">
    <name type="scientific">Radiobacillus deserti</name>
    <dbReference type="NCBI Taxonomy" id="2594883"/>
    <lineage>
        <taxon>Bacteria</taxon>
        <taxon>Bacillati</taxon>
        <taxon>Bacillota</taxon>
        <taxon>Bacilli</taxon>
        <taxon>Bacillales</taxon>
        <taxon>Bacillaceae</taxon>
        <taxon>Radiobacillus</taxon>
    </lineage>
</organism>
<dbReference type="Gene3D" id="3.40.50.880">
    <property type="match status" value="1"/>
</dbReference>
<evidence type="ECO:0000256" key="5">
    <source>
        <dbReference type="ARBA" id="ARBA00022962"/>
    </source>
</evidence>
<comment type="subunit">
    <text evidence="2 10">Heterodimer of HisH and HisF.</text>
</comment>
<dbReference type="EC" id="3.5.1.2" evidence="10"/>
<proteinExistence type="inferred from homology"/>
<evidence type="ECO:0000256" key="11">
    <source>
        <dbReference type="PIRSR" id="PIRSR000495-1"/>
    </source>
</evidence>
<protein>
    <recommendedName>
        <fullName evidence="10">Imidazole glycerol phosphate synthase subunit HisH</fullName>
        <ecNumber evidence="10">4.3.2.10</ecNumber>
    </recommendedName>
    <alternativeName>
        <fullName evidence="10">IGP synthase glutaminase subunit</fullName>
        <ecNumber evidence="10">3.5.1.2</ecNumber>
    </alternativeName>
    <alternativeName>
        <fullName evidence="10">IGP synthase subunit HisH</fullName>
    </alternativeName>
    <alternativeName>
        <fullName evidence="10">ImGP synthase subunit HisH</fullName>
        <shortName evidence="10">IGPS subunit HisH</shortName>
    </alternativeName>
</protein>
<evidence type="ECO:0000313" key="14">
    <source>
        <dbReference type="Proteomes" id="UP000315215"/>
    </source>
</evidence>
<evidence type="ECO:0000256" key="1">
    <source>
        <dbReference type="ARBA" id="ARBA00005091"/>
    </source>
</evidence>
<dbReference type="UniPathway" id="UPA00031">
    <property type="reaction ID" value="UER00010"/>
</dbReference>
<comment type="catalytic activity">
    <reaction evidence="9 10">
        <text>L-glutamine + H2O = L-glutamate + NH4(+)</text>
        <dbReference type="Rhea" id="RHEA:15889"/>
        <dbReference type="ChEBI" id="CHEBI:15377"/>
        <dbReference type="ChEBI" id="CHEBI:28938"/>
        <dbReference type="ChEBI" id="CHEBI:29985"/>
        <dbReference type="ChEBI" id="CHEBI:58359"/>
        <dbReference type="EC" id="3.5.1.2"/>
    </reaction>
</comment>
<accession>A0A516KFZ6</accession>
<dbReference type="GO" id="GO:0000105">
    <property type="term" value="P:L-histidine biosynthetic process"/>
    <property type="evidence" value="ECO:0007669"/>
    <property type="project" value="UniProtKB-UniRule"/>
</dbReference>
<dbReference type="GO" id="GO:0005737">
    <property type="term" value="C:cytoplasm"/>
    <property type="evidence" value="ECO:0007669"/>
    <property type="project" value="UniProtKB-SubCell"/>
</dbReference>
<evidence type="ECO:0000256" key="6">
    <source>
        <dbReference type="ARBA" id="ARBA00023102"/>
    </source>
</evidence>
<evidence type="ECO:0000256" key="7">
    <source>
        <dbReference type="ARBA" id="ARBA00023239"/>
    </source>
</evidence>
<feature type="active site" description="Nucleophile" evidence="10 11">
    <location>
        <position position="78"/>
    </location>
</feature>
<evidence type="ECO:0000256" key="9">
    <source>
        <dbReference type="ARBA" id="ARBA00049534"/>
    </source>
</evidence>
<keyword evidence="4 10" id="KW-0378">Hydrolase</keyword>
<dbReference type="InterPro" id="IPR017926">
    <property type="entry name" value="GATASE"/>
</dbReference>
<sequence>MIAIVDYGMGNVASVTMAFKRLGYEVILTDDQNKLRAASHIVLPGVGSFQAAMDEIEQRGLLDFLKEMAQEKPFLGICLGMQLLFSEGYEGGKTKGLDLIPGTVERIETDYLLPHIGWNGLEIKPGNDAFQPYEGKHVYFVHSFQAKTDKDFLVATSEYGTEVPAIVKKDHVYGIQFHPEKSGEVGVNLLKTFLQEVAYVSHSSN</sequence>
<dbReference type="RefSeq" id="WP_143893767.1">
    <property type="nucleotide sequence ID" value="NZ_CP041666.1"/>
</dbReference>
<dbReference type="PROSITE" id="PS51273">
    <property type="entry name" value="GATASE_TYPE_1"/>
    <property type="match status" value="1"/>
</dbReference>
<keyword evidence="7 10" id="KW-0456">Lyase</keyword>
<dbReference type="GO" id="GO:0000107">
    <property type="term" value="F:imidazoleglycerol-phosphate synthase activity"/>
    <property type="evidence" value="ECO:0007669"/>
    <property type="project" value="UniProtKB-UniRule"/>
</dbReference>
<keyword evidence="10" id="KW-0963">Cytoplasm</keyword>
<comment type="catalytic activity">
    <reaction evidence="8 10">
        <text>5-[(5-phospho-1-deoxy-D-ribulos-1-ylimino)methylamino]-1-(5-phospho-beta-D-ribosyl)imidazole-4-carboxamide + L-glutamine = D-erythro-1-(imidazol-4-yl)glycerol 3-phosphate + 5-amino-1-(5-phospho-beta-D-ribosyl)imidazole-4-carboxamide + L-glutamate + H(+)</text>
        <dbReference type="Rhea" id="RHEA:24793"/>
        <dbReference type="ChEBI" id="CHEBI:15378"/>
        <dbReference type="ChEBI" id="CHEBI:29985"/>
        <dbReference type="ChEBI" id="CHEBI:58278"/>
        <dbReference type="ChEBI" id="CHEBI:58359"/>
        <dbReference type="ChEBI" id="CHEBI:58475"/>
        <dbReference type="ChEBI" id="CHEBI:58525"/>
        <dbReference type="EC" id="4.3.2.10"/>
    </reaction>
</comment>
<feature type="active site" evidence="10 11">
    <location>
        <position position="180"/>
    </location>
</feature>
<dbReference type="SUPFAM" id="SSF52317">
    <property type="entry name" value="Class I glutamine amidotransferase-like"/>
    <property type="match status" value="1"/>
</dbReference>
<dbReference type="InterPro" id="IPR029062">
    <property type="entry name" value="Class_I_gatase-like"/>
</dbReference>